<dbReference type="EMBL" id="QGGI01000036">
    <property type="protein sequence ID" value="PWJ85119.1"/>
    <property type="molecule type" value="Genomic_DNA"/>
</dbReference>
<dbReference type="SFLD" id="SFLDS00029">
    <property type="entry name" value="Radical_SAM"/>
    <property type="match status" value="1"/>
</dbReference>
<dbReference type="InterPro" id="IPR058240">
    <property type="entry name" value="rSAM_sf"/>
</dbReference>
<gene>
    <name evidence="2" type="ORF">C7380_1368</name>
</gene>
<keyword evidence="3" id="KW-1185">Reference proteome</keyword>
<dbReference type="Pfam" id="PF04055">
    <property type="entry name" value="Radical_SAM"/>
    <property type="match status" value="1"/>
</dbReference>
<feature type="domain" description="Radical SAM core" evidence="1">
    <location>
        <begin position="175"/>
        <end position="431"/>
    </location>
</feature>
<evidence type="ECO:0000313" key="2">
    <source>
        <dbReference type="EMBL" id="PWJ85119.1"/>
    </source>
</evidence>
<dbReference type="GO" id="GO:0003824">
    <property type="term" value="F:catalytic activity"/>
    <property type="evidence" value="ECO:0007669"/>
    <property type="project" value="InterPro"/>
</dbReference>
<proteinExistence type="predicted"/>
<protein>
    <submittedName>
        <fullName evidence="2">Radical SAM superfamily enzyme with C-terminal helix-hairpin-helix motif</fullName>
    </submittedName>
</protein>
<evidence type="ECO:0000259" key="1">
    <source>
        <dbReference type="PROSITE" id="PS51918"/>
    </source>
</evidence>
<name>A0AA45HHN3_9BACT</name>
<dbReference type="InterPro" id="IPR023404">
    <property type="entry name" value="rSAM_horseshoe"/>
</dbReference>
<dbReference type="Proteomes" id="UP000245921">
    <property type="component" value="Unassembled WGS sequence"/>
</dbReference>
<evidence type="ECO:0000313" key="3">
    <source>
        <dbReference type="Proteomes" id="UP000245921"/>
    </source>
</evidence>
<sequence length="542" mass="61702">MKAVIIDGYVDEPAVLGVPPYVSTYIRYAAGALMFHGIEVDYYTIDQIRNSDLWKAFNNYEYIIIISGTTVPGHYFRGTPISIKEIKNIFSLNKNPLRVLGGPITKGYTITGGKAAIELKKILENTVDFLVEGSIEKFLFDYPVSDNYSLKDFSDYDLIDLVSNLGAEILKKHPFYPDIIPEIEISKGCDRKEGFCSFCTEPMISGKYKERTLKSIITELNCISNVGVKNIRFGRSANFLAYGMTFNNFKPNSNIFEQLYSSIKDDFEIIHTDNANPFFIVDHEKEVRKILEIITKYNSSGDILSFGVETFDSKVSKANNIINDPKKALKAIEIVNEIGSVRDKNNIPKLLPGINILYGLLNEDDETYKINMETFDHILKKDLLLRRVNVRQVMAFPGTMLYNKGNKKINKKLFLKFKDYMKEFDKSMLEKVFPIGTKINNIIVEKQQGNISFGRPLGTYPILCGSNDKKNLYSKFNGIVVDHGSRSLTVIPENKKIFELSNQEISSIKGFSKKTANKIKFDMNIDFLDDDRIETLKNLKLI</sequence>
<dbReference type="PANTHER" id="PTHR43324">
    <property type="match status" value="1"/>
</dbReference>
<dbReference type="PANTHER" id="PTHR43324:SF1">
    <property type="entry name" value="RADICAL SAM CORE DOMAIN-CONTAINING PROTEIN"/>
    <property type="match status" value="1"/>
</dbReference>
<comment type="caution">
    <text evidence="2">The sequence shown here is derived from an EMBL/GenBank/DDBJ whole genome shotgun (WGS) entry which is preliminary data.</text>
</comment>
<dbReference type="PROSITE" id="PS51918">
    <property type="entry name" value="RADICAL_SAM"/>
    <property type="match status" value="1"/>
</dbReference>
<dbReference type="Gene3D" id="3.80.30.20">
    <property type="entry name" value="tm_1862 like domain"/>
    <property type="match status" value="1"/>
</dbReference>
<accession>A0AA45HHN3</accession>
<dbReference type="InterPro" id="IPR007197">
    <property type="entry name" value="rSAM"/>
</dbReference>
<dbReference type="AlphaFoldDB" id="A0AA45HHN3"/>
<dbReference type="RefSeq" id="WP_109606700.1">
    <property type="nucleotide sequence ID" value="NZ_JAMHJO010000006.1"/>
</dbReference>
<dbReference type="InterPro" id="IPR006638">
    <property type="entry name" value="Elp3/MiaA/NifB-like_rSAM"/>
</dbReference>
<dbReference type="SMART" id="SM00729">
    <property type="entry name" value="Elp3"/>
    <property type="match status" value="1"/>
</dbReference>
<dbReference type="SUPFAM" id="SSF102114">
    <property type="entry name" value="Radical SAM enzymes"/>
    <property type="match status" value="1"/>
</dbReference>
<dbReference type="SFLD" id="SFLDG01082">
    <property type="entry name" value="B12-binding_domain_containing"/>
    <property type="match status" value="1"/>
</dbReference>
<organism evidence="2 3">
    <name type="scientific">Oceanotoga teriensis</name>
    <dbReference type="NCBI Taxonomy" id="515440"/>
    <lineage>
        <taxon>Bacteria</taxon>
        <taxon>Thermotogati</taxon>
        <taxon>Thermotogota</taxon>
        <taxon>Thermotogae</taxon>
        <taxon>Petrotogales</taxon>
        <taxon>Petrotogaceae</taxon>
        <taxon>Oceanotoga</taxon>
    </lineage>
</organism>
<reference evidence="2 3" key="1">
    <citation type="submission" date="2018-05" db="EMBL/GenBank/DDBJ databases">
        <title>Genomic Encyclopedia of Type Strains, Phase IV (KMG-IV): sequencing the most valuable type-strain genomes for metagenomic binning, comparative biology and taxonomic classification.</title>
        <authorList>
            <person name="Goeker M."/>
        </authorList>
    </citation>
    <scope>NUCLEOTIDE SEQUENCE [LARGE SCALE GENOMIC DNA]</scope>
    <source>
        <strain evidence="2 3">DSM 24906</strain>
    </source>
</reference>
<dbReference type="GO" id="GO:0051536">
    <property type="term" value="F:iron-sulfur cluster binding"/>
    <property type="evidence" value="ECO:0007669"/>
    <property type="project" value="InterPro"/>
</dbReference>